<reference evidence="1" key="1">
    <citation type="journal article" date="2013" name="J. Plant Res.">
        <title>Effect of fungi and light on seed germination of three Opuntia species from semiarid lands of central Mexico.</title>
        <authorList>
            <person name="Delgado-Sanchez P."/>
            <person name="Jimenez-Bremont J.F."/>
            <person name="Guerrero-Gonzalez Mde L."/>
            <person name="Flores J."/>
        </authorList>
    </citation>
    <scope>NUCLEOTIDE SEQUENCE</scope>
    <source>
        <tissue evidence="1">Cladode</tissue>
    </source>
</reference>
<accession>A0A7C9EV57</accession>
<sequence length="111" mass="12730">MPKMLNGVADEYERWNSCNRISDGQKLRHILVMGCRARDGIKETGTIVTRIAERLDRRTRYGNGERHFPKKGNEERTSFGTFFGNGIRDFGSLVLKLSLNSKLHICFRAVI</sequence>
<organism evidence="1">
    <name type="scientific">Opuntia streptacantha</name>
    <name type="common">Prickly pear cactus</name>
    <name type="synonym">Opuntia cardona</name>
    <dbReference type="NCBI Taxonomy" id="393608"/>
    <lineage>
        <taxon>Eukaryota</taxon>
        <taxon>Viridiplantae</taxon>
        <taxon>Streptophyta</taxon>
        <taxon>Embryophyta</taxon>
        <taxon>Tracheophyta</taxon>
        <taxon>Spermatophyta</taxon>
        <taxon>Magnoliopsida</taxon>
        <taxon>eudicotyledons</taxon>
        <taxon>Gunneridae</taxon>
        <taxon>Pentapetalae</taxon>
        <taxon>Caryophyllales</taxon>
        <taxon>Cactineae</taxon>
        <taxon>Cactaceae</taxon>
        <taxon>Opuntioideae</taxon>
        <taxon>Opuntia</taxon>
    </lineage>
</organism>
<proteinExistence type="predicted"/>
<name>A0A7C9EV57_OPUST</name>
<dbReference type="EMBL" id="GISG01240269">
    <property type="protein sequence ID" value="MBA4668609.1"/>
    <property type="molecule type" value="Transcribed_RNA"/>
</dbReference>
<evidence type="ECO:0000313" key="1">
    <source>
        <dbReference type="EMBL" id="MBA4668609.1"/>
    </source>
</evidence>
<reference evidence="1" key="2">
    <citation type="submission" date="2020-07" db="EMBL/GenBank/DDBJ databases">
        <authorList>
            <person name="Vera ALvarez R."/>
            <person name="Arias-Moreno D.M."/>
            <person name="Jimenez-Jacinto V."/>
            <person name="Jimenez-Bremont J.F."/>
            <person name="Swaminathan K."/>
            <person name="Moose S.P."/>
            <person name="Guerrero-Gonzalez M.L."/>
            <person name="Marino-Ramirez L."/>
            <person name="Landsman D."/>
            <person name="Rodriguez-Kessler M."/>
            <person name="Delgado-Sanchez P."/>
        </authorList>
    </citation>
    <scope>NUCLEOTIDE SEQUENCE</scope>
    <source>
        <tissue evidence="1">Cladode</tissue>
    </source>
</reference>
<protein>
    <submittedName>
        <fullName evidence="1">Uncharacterized protein</fullName>
    </submittedName>
</protein>
<dbReference type="AlphaFoldDB" id="A0A7C9EV57"/>